<evidence type="ECO:0000256" key="4">
    <source>
        <dbReference type="ARBA" id="ARBA00022737"/>
    </source>
</evidence>
<dbReference type="Proteomes" id="UP000659654">
    <property type="component" value="Unassembled WGS sequence"/>
</dbReference>
<dbReference type="EMBL" id="CAJFCV020000006">
    <property type="protein sequence ID" value="CAG9131353.1"/>
    <property type="molecule type" value="Genomic_DNA"/>
</dbReference>
<dbReference type="InterPro" id="IPR001680">
    <property type="entry name" value="WD40_rpt"/>
</dbReference>
<feature type="compositionally biased region" description="Polar residues" evidence="10">
    <location>
        <begin position="709"/>
        <end position="721"/>
    </location>
</feature>
<evidence type="ECO:0000256" key="7">
    <source>
        <dbReference type="ARBA" id="ARBA00023204"/>
    </source>
</evidence>
<dbReference type="WBParaSite" id="BXY_0118700.1">
    <property type="protein sequence ID" value="BXY_0118700.1"/>
    <property type="gene ID" value="BXY_0118700"/>
</dbReference>
<reference evidence="16" key="1">
    <citation type="submission" date="2016-11" db="UniProtKB">
        <authorList>
            <consortium name="WormBaseParasite"/>
        </authorList>
    </citation>
    <scope>IDENTIFICATION</scope>
</reference>
<dbReference type="PROSITE" id="PS50294">
    <property type="entry name" value="WD_REPEATS_REGION"/>
    <property type="match status" value="1"/>
</dbReference>
<evidence type="ECO:0000256" key="3">
    <source>
        <dbReference type="ARBA" id="ARBA00022574"/>
    </source>
</evidence>
<name>A0A1I7RKF3_BURXY</name>
<dbReference type="PROSITE" id="PS50082">
    <property type="entry name" value="WD_REPEATS_2"/>
    <property type="match status" value="1"/>
</dbReference>
<evidence type="ECO:0000256" key="10">
    <source>
        <dbReference type="SAM" id="MobiDB-lite"/>
    </source>
</evidence>
<dbReference type="Pfam" id="PF24105">
    <property type="entry name" value="Beta-prop_CAF1B_HIR1"/>
    <property type="match status" value="1"/>
</dbReference>
<evidence type="ECO:0000313" key="16">
    <source>
        <dbReference type="WBParaSite" id="BXY_0118700.1"/>
    </source>
</evidence>
<evidence type="ECO:0000256" key="5">
    <source>
        <dbReference type="ARBA" id="ARBA00022763"/>
    </source>
</evidence>
<dbReference type="OrthoDB" id="71227at2759"/>
<comment type="similarity">
    <text evidence="2">Belongs to the WD repeat HIR1 family.</text>
</comment>
<dbReference type="GO" id="GO:0006334">
    <property type="term" value="P:nucleosome assembly"/>
    <property type="evidence" value="ECO:0007669"/>
    <property type="project" value="TreeGrafter"/>
</dbReference>
<feature type="compositionally biased region" description="Basic and acidic residues" evidence="10">
    <location>
        <begin position="627"/>
        <end position="653"/>
    </location>
</feature>
<evidence type="ECO:0000256" key="9">
    <source>
        <dbReference type="PROSITE-ProRule" id="PRU00221"/>
    </source>
</evidence>
<feature type="compositionally biased region" description="Basic and acidic residues" evidence="10">
    <location>
        <begin position="733"/>
        <end position="743"/>
    </location>
</feature>
<dbReference type="eggNOG" id="KOG1009">
    <property type="taxonomic scope" value="Eukaryota"/>
</dbReference>
<dbReference type="InterPro" id="IPR055410">
    <property type="entry name" value="Beta-prop_CAF1B_HIR1"/>
</dbReference>
<organism evidence="14 16">
    <name type="scientific">Bursaphelenchus xylophilus</name>
    <name type="common">Pinewood nematode worm</name>
    <name type="synonym">Aphelenchoides xylophilus</name>
    <dbReference type="NCBI Taxonomy" id="6326"/>
    <lineage>
        <taxon>Eukaryota</taxon>
        <taxon>Metazoa</taxon>
        <taxon>Ecdysozoa</taxon>
        <taxon>Nematoda</taxon>
        <taxon>Chromadorea</taxon>
        <taxon>Rhabditida</taxon>
        <taxon>Tylenchina</taxon>
        <taxon>Tylenchomorpha</taxon>
        <taxon>Aphelenchoidea</taxon>
        <taxon>Aphelenchoididae</taxon>
        <taxon>Bursaphelenchus</taxon>
    </lineage>
</organism>
<evidence type="ECO:0000313" key="15">
    <source>
        <dbReference type="Proteomes" id="UP000659654"/>
    </source>
</evidence>
<dbReference type="InterPro" id="IPR036322">
    <property type="entry name" value="WD40_repeat_dom_sf"/>
</dbReference>
<dbReference type="AlphaFoldDB" id="A0A1I7RKF3"/>
<feature type="region of interest" description="Disordered" evidence="10">
    <location>
        <begin position="965"/>
        <end position="994"/>
    </location>
</feature>
<keyword evidence="6" id="KW-0156">Chromatin regulator</keyword>
<feature type="region of interest" description="Disordered" evidence="10">
    <location>
        <begin position="1"/>
        <end position="176"/>
    </location>
</feature>
<dbReference type="GO" id="GO:0006335">
    <property type="term" value="P:DNA replication-dependent chromatin assembly"/>
    <property type="evidence" value="ECO:0007669"/>
    <property type="project" value="InterPro"/>
</dbReference>
<dbReference type="Proteomes" id="UP000582659">
    <property type="component" value="Unassembled WGS sequence"/>
</dbReference>
<dbReference type="GO" id="GO:0033186">
    <property type="term" value="C:CAF-1 complex"/>
    <property type="evidence" value="ECO:0007669"/>
    <property type="project" value="TreeGrafter"/>
</dbReference>
<dbReference type="EMBL" id="CAJFDI010000006">
    <property type="protein sequence ID" value="CAD5235131.1"/>
    <property type="molecule type" value="Genomic_DNA"/>
</dbReference>
<feature type="compositionally biased region" description="Basic and acidic residues" evidence="10">
    <location>
        <begin position="37"/>
        <end position="71"/>
    </location>
</feature>
<feature type="region of interest" description="Disordered" evidence="10">
    <location>
        <begin position="627"/>
        <end position="917"/>
    </location>
</feature>
<feature type="compositionally biased region" description="Polar residues" evidence="10">
    <location>
        <begin position="751"/>
        <end position="774"/>
    </location>
</feature>
<feature type="compositionally biased region" description="Basic residues" evidence="10">
    <location>
        <begin position="798"/>
        <end position="811"/>
    </location>
</feature>
<feature type="compositionally biased region" description="Acidic residues" evidence="10">
    <location>
        <begin position="776"/>
        <end position="791"/>
    </location>
</feature>
<evidence type="ECO:0000256" key="2">
    <source>
        <dbReference type="ARBA" id="ARBA00007306"/>
    </source>
</evidence>
<protein>
    <submittedName>
        <fullName evidence="12">(pine wood nematode) hypothetical protein</fullName>
    </submittedName>
    <submittedName>
        <fullName evidence="16">WD_REPEATS_REGION domain-containing protein</fullName>
    </submittedName>
</protein>
<gene>
    <name evidence="12" type="ORF">BXYJ_LOCUS15222</name>
</gene>
<accession>A0A1I7RKF3</accession>
<evidence type="ECO:0000313" key="14">
    <source>
        <dbReference type="Proteomes" id="UP000095284"/>
    </source>
</evidence>
<feature type="compositionally biased region" description="Acidic residues" evidence="10">
    <location>
        <begin position="120"/>
        <end position="170"/>
    </location>
</feature>
<dbReference type="GO" id="GO:0005634">
    <property type="term" value="C:nucleus"/>
    <property type="evidence" value="ECO:0007669"/>
    <property type="project" value="UniProtKB-SubCell"/>
</dbReference>
<dbReference type="GO" id="GO:0006281">
    <property type="term" value="P:DNA repair"/>
    <property type="evidence" value="ECO:0007669"/>
    <property type="project" value="UniProtKB-KW"/>
</dbReference>
<feature type="compositionally biased region" description="Basic and acidic residues" evidence="10">
    <location>
        <begin position="1"/>
        <end position="12"/>
    </location>
</feature>
<feature type="compositionally biased region" description="Low complexity" evidence="10">
    <location>
        <begin position="852"/>
        <end position="874"/>
    </location>
</feature>
<evidence type="ECO:0000313" key="13">
    <source>
        <dbReference type="EMBL" id="CAG9131353.1"/>
    </source>
</evidence>
<sequence>MMDLSSIDKSEISTDLVVKKKGKPQNSTESPVALNDYGEKENQEVREDREVKIPKEMNDSDTVPTEKKDIIVDEVEEEILTSDSEPSEDEEADDADPEDEDDFLEDDLAEISAEEKAEVEGNEEGAMDVEEEVEEGSENAEDADAEDDEEFEEEEEEEEPREPTQEELEEAERRREQEELEYLEYEARLQCNLPSNIDHAMPLIFWHDRKQIMSVHCQPVHVPHQFHSDAAKASKIAFKICTASVQDEVRVWEITLNPKKDAEEEDPWHVNVTFIANLEGHAHPLNFAMYSPNGEFIASGDVSGTVIIWKIFPREEGFVLPEEPPMNDEKALFDIPVNKENWKRAFLPIRHEDEVNCAVFSPNSQFLCTASEENALRLLKCGNGKNVWKLTNFRRKITGVCWDPNGYYIVTLSTDQRMDIILAQKGHRLRTCHSIQLPDQILENDQIIRGMRYKFFFDQHTYAFTRTPQFTPCGELLITPAAQLENEDEAFYGVYVFRRCDFDTCLPYQMYRTARPTVMVSIMNKRLALRTEEEQEPFVDLPYRYVFAALCTESIYIFDTQYPQPIAYLTDLSYDNLTSLSWSIDGKVLCVSSLEGYNHFIHFRGDEFDNVTTDALQTCELPILKKPKEETTAKPGLEDMVRTDLPEGSEQKTPKGNQNKEEDDGTTPVGKTPKSRKKTKKENVVEGETATNPTTSSTPKPKSKENEGNLATPNAESSVNSTTTPKTKTPMTKAEEPNQKKIFDFFAKPGSQPSTPKSIGRRISTSRPTGSTSQENNEDLDIIEVDDEEEDNKQVTHTPKRKKPAPTRKAKTAATAAPSTGNLDSSSDDEDFKESSDSEDSEASQDYDSADEVSPVEVSSSEEMHPVPSSSVLPPGTPPTSNTPPHNIPHPYPATPQRPNPPPPLEPFTPQQMAEKKARLKEIYGKYAQKPLPPFALQSAYTVVPTNSSLNNDFLIVMPRLDVDSDAGAPQTVPQLGPTPNVRDSFVQKIRPRQ</sequence>
<keyword evidence="15" id="KW-1185">Reference proteome</keyword>
<dbReference type="Proteomes" id="UP000095284">
    <property type="component" value="Unplaced"/>
</dbReference>
<evidence type="ECO:0000256" key="1">
    <source>
        <dbReference type="ARBA" id="ARBA00004123"/>
    </source>
</evidence>
<feature type="compositionally biased region" description="Acidic residues" evidence="10">
    <location>
        <begin position="826"/>
        <end position="851"/>
    </location>
</feature>
<keyword evidence="5" id="KW-0227">DNA damage</keyword>
<comment type="subcellular location">
    <subcellularLocation>
        <location evidence="1">Nucleus</location>
    </subcellularLocation>
</comment>
<dbReference type="PANTHER" id="PTHR15271:SF4">
    <property type="entry name" value="CHROMATIN ASSEMBLY FACTOR 1 SUBUNIT B"/>
    <property type="match status" value="1"/>
</dbReference>
<feature type="compositionally biased region" description="Acidic residues" evidence="10">
    <location>
        <begin position="72"/>
        <end position="109"/>
    </location>
</feature>
<dbReference type="InterPro" id="IPR045145">
    <property type="entry name" value="PTHR15271"/>
</dbReference>
<feature type="repeat" description="WD" evidence="9">
    <location>
        <begin position="278"/>
        <end position="311"/>
    </location>
</feature>
<dbReference type="SMART" id="SM00320">
    <property type="entry name" value="WD40"/>
    <property type="match status" value="4"/>
</dbReference>
<evidence type="ECO:0000313" key="12">
    <source>
        <dbReference type="EMBL" id="CAD5235131.1"/>
    </source>
</evidence>
<evidence type="ECO:0000259" key="11">
    <source>
        <dbReference type="Pfam" id="PF24105"/>
    </source>
</evidence>
<feature type="compositionally biased region" description="Pro residues" evidence="10">
    <location>
        <begin position="875"/>
        <end position="907"/>
    </location>
</feature>
<keyword evidence="7" id="KW-0234">DNA repair</keyword>
<evidence type="ECO:0000256" key="8">
    <source>
        <dbReference type="ARBA" id="ARBA00023242"/>
    </source>
</evidence>
<dbReference type="PANTHER" id="PTHR15271">
    <property type="entry name" value="CHROMATIN ASSEMBLY FACTOR 1 SUBUNIT B"/>
    <property type="match status" value="1"/>
</dbReference>
<dbReference type="SUPFAM" id="SSF50978">
    <property type="entry name" value="WD40 repeat-like"/>
    <property type="match status" value="1"/>
</dbReference>
<proteinExistence type="inferred from homology"/>
<reference evidence="13" key="2">
    <citation type="submission" date="2020-08" db="EMBL/GenBank/DDBJ databases">
        <authorList>
            <person name="Kikuchi T."/>
        </authorList>
    </citation>
    <scope>NUCLEOTIDE SEQUENCE</scope>
    <source>
        <strain evidence="12">Ka4C1</strain>
    </source>
</reference>
<keyword evidence="3 9" id="KW-0853">WD repeat</keyword>
<feature type="compositionally biased region" description="Low complexity" evidence="10">
    <location>
        <begin position="722"/>
        <end position="732"/>
    </location>
</feature>
<dbReference type="Gene3D" id="2.130.10.10">
    <property type="entry name" value="YVTN repeat-like/Quinoprotein amine dehydrogenase"/>
    <property type="match status" value="1"/>
</dbReference>
<feature type="domain" description="CAF1B/HIR1 beta-propeller" evidence="11">
    <location>
        <begin position="201"/>
        <end position="607"/>
    </location>
</feature>
<dbReference type="InterPro" id="IPR015943">
    <property type="entry name" value="WD40/YVTN_repeat-like_dom_sf"/>
</dbReference>
<keyword evidence="8" id="KW-0539">Nucleus</keyword>
<evidence type="ECO:0000256" key="6">
    <source>
        <dbReference type="ARBA" id="ARBA00022853"/>
    </source>
</evidence>
<keyword evidence="4" id="KW-0677">Repeat</keyword>